<accession>A0ABM6HDH4</accession>
<dbReference type="InterPro" id="IPR011006">
    <property type="entry name" value="CheY-like_superfamily"/>
</dbReference>
<dbReference type="PROSITE" id="PS51755">
    <property type="entry name" value="OMPR_PHOB"/>
    <property type="match status" value="1"/>
</dbReference>
<dbReference type="PANTHER" id="PTHR48111:SF4">
    <property type="entry name" value="DNA-BINDING DUAL TRANSCRIPTIONAL REGULATOR OMPR"/>
    <property type="match status" value="1"/>
</dbReference>
<evidence type="ECO:0000313" key="10">
    <source>
        <dbReference type="Proteomes" id="UP000187851"/>
    </source>
</evidence>
<dbReference type="EMBL" id="CP019458">
    <property type="protein sequence ID" value="AQA12047.1"/>
    <property type="molecule type" value="Genomic_DNA"/>
</dbReference>
<evidence type="ECO:0000259" key="8">
    <source>
        <dbReference type="PROSITE" id="PS51755"/>
    </source>
</evidence>
<keyword evidence="3 6" id="KW-0238">DNA-binding</keyword>
<dbReference type="SMART" id="SM00862">
    <property type="entry name" value="Trans_reg_C"/>
    <property type="match status" value="1"/>
</dbReference>
<dbReference type="InterPro" id="IPR001867">
    <property type="entry name" value="OmpR/PhoB-type_DNA-bd"/>
</dbReference>
<dbReference type="CDD" id="cd00383">
    <property type="entry name" value="trans_reg_C"/>
    <property type="match status" value="1"/>
</dbReference>
<dbReference type="PROSITE" id="PS50110">
    <property type="entry name" value="RESPONSE_REGULATORY"/>
    <property type="match status" value="1"/>
</dbReference>
<evidence type="ECO:0000256" key="5">
    <source>
        <dbReference type="PROSITE-ProRule" id="PRU00169"/>
    </source>
</evidence>
<organism evidence="9 10">
    <name type="scientific">Streptomyces autolyticus</name>
    <dbReference type="NCBI Taxonomy" id="75293"/>
    <lineage>
        <taxon>Bacteria</taxon>
        <taxon>Bacillati</taxon>
        <taxon>Actinomycetota</taxon>
        <taxon>Actinomycetes</taxon>
        <taxon>Kitasatosporales</taxon>
        <taxon>Streptomycetaceae</taxon>
        <taxon>Streptomyces</taxon>
    </lineage>
</organism>
<dbReference type="Gene3D" id="3.40.50.2300">
    <property type="match status" value="1"/>
</dbReference>
<evidence type="ECO:0000256" key="1">
    <source>
        <dbReference type="ARBA" id="ARBA00022553"/>
    </source>
</evidence>
<evidence type="ECO:0000256" key="2">
    <source>
        <dbReference type="ARBA" id="ARBA00023015"/>
    </source>
</evidence>
<keyword evidence="10" id="KW-1185">Reference proteome</keyword>
<keyword evidence="1 5" id="KW-0597">Phosphoprotein</keyword>
<dbReference type="Gene3D" id="1.10.10.10">
    <property type="entry name" value="Winged helix-like DNA-binding domain superfamily/Winged helix DNA-binding domain"/>
    <property type="match status" value="1"/>
</dbReference>
<evidence type="ECO:0000256" key="3">
    <source>
        <dbReference type="ARBA" id="ARBA00023125"/>
    </source>
</evidence>
<dbReference type="Gene3D" id="6.10.250.690">
    <property type="match status" value="1"/>
</dbReference>
<sequence length="240" mass="26055">MPVMASVLVVEDDQFVRSALIRQLTEASYTVRSVGTALEALREVAQIGFDVVILDLGLPDLDGAEALKMLRGITDVPVIVATARDDEAEIVRLLNDGADDYLVKPFSVAHLSARMTAVLRRARGGGAGEPGGAAALPTVLRVGGLAVDPLRRQAQLDGVTLDLTRREFDLLAYLAGRPGVVVPRRELLAEVWRQAYGDDQTIDVHLSWLRRKLGETAARPRYLHTLRGVGVKLEPPAEHT</sequence>
<dbReference type="Proteomes" id="UP000187851">
    <property type="component" value="Chromosome"/>
</dbReference>
<dbReference type="InterPro" id="IPR036388">
    <property type="entry name" value="WH-like_DNA-bd_sf"/>
</dbReference>
<keyword evidence="4" id="KW-0804">Transcription</keyword>
<feature type="domain" description="Response regulatory" evidence="7">
    <location>
        <begin position="6"/>
        <end position="119"/>
    </location>
</feature>
<feature type="DNA-binding region" description="OmpR/PhoB-type" evidence="6">
    <location>
        <begin position="137"/>
        <end position="235"/>
    </location>
</feature>
<keyword evidence="2" id="KW-0805">Transcription regulation</keyword>
<evidence type="ECO:0000313" key="9">
    <source>
        <dbReference type="EMBL" id="AQA12047.1"/>
    </source>
</evidence>
<dbReference type="PANTHER" id="PTHR48111">
    <property type="entry name" value="REGULATOR OF RPOS"/>
    <property type="match status" value="1"/>
</dbReference>
<feature type="domain" description="OmpR/PhoB-type" evidence="8">
    <location>
        <begin position="137"/>
        <end position="235"/>
    </location>
</feature>
<protein>
    <submittedName>
        <fullName evidence="9">DNA-binding response regulator</fullName>
    </submittedName>
</protein>
<evidence type="ECO:0000256" key="4">
    <source>
        <dbReference type="ARBA" id="ARBA00023163"/>
    </source>
</evidence>
<name>A0ABM6HDH4_9ACTN</name>
<proteinExistence type="predicted"/>
<evidence type="ECO:0000259" key="7">
    <source>
        <dbReference type="PROSITE" id="PS50110"/>
    </source>
</evidence>
<dbReference type="SUPFAM" id="SSF52172">
    <property type="entry name" value="CheY-like"/>
    <property type="match status" value="1"/>
</dbReference>
<feature type="modified residue" description="4-aspartylphosphate" evidence="5">
    <location>
        <position position="55"/>
    </location>
</feature>
<dbReference type="InterPro" id="IPR039420">
    <property type="entry name" value="WalR-like"/>
</dbReference>
<gene>
    <name evidence="9" type="ORF">BV401_17920</name>
</gene>
<dbReference type="InterPro" id="IPR001789">
    <property type="entry name" value="Sig_transdc_resp-reg_receiver"/>
</dbReference>
<evidence type="ECO:0000256" key="6">
    <source>
        <dbReference type="PROSITE-ProRule" id="PRU01091"/>
    </source>
</evidence>
<dbReference type="GO" id="GO:0003677">
    <property type="term" value="F:DNA binding"/>
    <property type="evidence" value="ECO:0007669"/>
    <property type="project" value="UniProtKB-KW"/>
</dbReference>
<dbReference type="Pfam" id="PF00072">
    <property type="entry name" value="Response_reg"/>
    <property type="match status" value="1"/>
</dbReference>
<dbReference type="Pfam" id="PF00486">
    <property type="entry name" value="Trans_reg_C"/>
    <property type="match status" value="1"/>
</dbReference>
<reference evidence="9 10" key="1">
    <citation type="journal article" date="2017" name="J. Biotechnol.">
        <title>The complete genome sequence of Streptomyces autolyticus CGMCC 0516, the producer of geldanamycin, autolytimycin, reblastatin and elaiophylin.</title>
        <authorList>
            <person name="Yin M."/>
            <person name="Jiang M."/>
            <person name="Ren Z."/>
            <person name="Dong Y."/>
            <person name="Lu T."/>
        </authorList>
    </citation>
    <scope>NUCLEOTIDE SEQUENCE [LARGE SCALE GENOMIC DNA]</scope>
    <source>
        <strain evidence="9 10">CGMCC0516</strain>
    </source>
</reference>
<dbReference type="SMART" id="SM00448">
    <property type="entry name" value="REC"/>
    <property type="match status" value="1"/>
</dbReference>